<dbReference type="PaxDb" id="4097-A0A1S4CQS5"/>
<dbReference type="OrthoDB" id="10393214at2759"/>
<dbReference type="AlphaFoldDB" id="A0A1S4CQS5"/>
<dbReference type="KEGG" id="nta:107821678"/>
<evidence type="ECO:0000313" key="2">
    <source>
        <dbReference type="RefSeq" id="XP_016503612.1"/>
    </source>
</evidence>
<organism evidence="2">
    <name type="scientific">Nicotiana tabacum</name>
    <name type="common">Common tobacco</name>
    <dbReference type="NCBI Taxonomy" id="4097"/>
    <lineage>
        <taxon>Eukaryota</taxon>
        <taxon>Viridiplantae</taxon>
        <taxon>Streptophyta</taxon>
        <taxon>Embryophyta</taxon>
        <taxon>Tracheophyta</taxon>
        <taxon>Spermatophyta</taxon>
        <taxon>Magnoliopsida</taxon>
        <taxon>eudicotyledons</taxon>
        <taxon>Gunneridae</taxon>
        <taxon>Pentapetalae</taxon>
        <taxon>asterids</taxon>
        <taxon>lamiids</taxon>
        <taxon>Solanales</taxon>
        <taxon>Solanaceae</taxon>
        <taxon>Nicotianoideae</taxon>
        <taxon>Nicotianeae</taxon>
        <taxon>Nicotiana</taxon>
    </lineage>
</organism>
<dbReference type="OMA" id="CLAFKER"/>
<name>A0A1S4CQS5_TOBAC</name>
<dbReference type="RefSeq" id="XP_016503603.1">
    <property type="nucleotide sequence ID" value="XM_016648117.1"/>
</dbReference>
<accession>A0A1S4CQS5</accession>
<gene>
    <name evidence="1 2" type="primary">LOC107821678</name>
</gene>
<dbReference type="RefSeq" id="XP_016503612.1">
    <property type="nucleotide sequence ID" value="XM_016648126.1"/>
</dbReference>
<reference evidence="1 2" key="1">
    <citation type="submission" date="2025-04" db="UniProtKB">
        <authorList>
            <consortium name="RefSeq"/>
        </authorList>
    </citation>
    <scope>IDENTIFICATION</scope>
</reference>
<protein>
    <submittedName>
        <fullName evidence="1 2">Uncharacterized protein isoform X1</fullName>
    </submittedName>
</protein>
<proteinExistence type="predicted"/>
<sequence>MDHQQSKKNYRSVNEAHDKNIKHRKIDNCLEMTQKEEKLLQRPLKYRQATTNRLLANANHVNLDGTTSHMQDDLNIGVAFSISETVTGRGSFSSLDSCDKEKDMLHPFHVFEKVQHRVPQINHVLQPLKQLQLTARKRVVCLAFKERGIFCIHIHRSSTASPILLLQ</sequence>
<evidence type="ECO:0000313" key="1">
    <source>
        <dbReference type="RefSeq" id="XP_016503603.1"/>
    </source>
</evidence>